<feature type="active site" description="Nucleophile" evidence="3">
    <location>
        <position position="256"/>
    </location>
</feature>
<keyword evidence="9" id="KW-1185">Reference proteome</keyword>
<name>A0AAD5XDW2_9FUNG</name>
<comment type="catalytic activity">
    <reaction evidence="5">
        <text>an N-acylsphing-4-enine + H2O = sphing-4-enine + a fatty acid</text>
        <dbReference type="Rhea" id="RHEA:20856"/>
        <dbReference type="ChEBI" id="CHEBI:15377"/>
        <dbReference type="ChEBI" id="CHEBI:28868"/>
        <dbReference type="ChEBI" id="CHEBI:52639"/>
        <dbReference type="ChEBI" id="CHEBI:57756"/>
        <dbReference type="EC" id="3.5.1.23"/>
    </reaction>
</comment>
<dbReference type="GO" id="GO:0005576">
    <property type="term" value="C:extracellular region"/>
    <property type="evidence" value="ECO:0007669"/>
    <property type="project" value="TreeGrafter"/>
</dbReference>
<sequence>MLGYADIAQNANGIQQELNARAFIFANREAPSNRVVYVSAEIGFMSSIARQEVIRRLDEAGYIDKITNKSLYTAENVMVSATHTHSGPGGFSDEFMYQITSLGLVPLAREALIDAITNAIIIGHVDLESALKSPTSSQKVTINTGNLANAGINRSPHAYMRNPSSERANYSSNTDQTMTAINIWGSDNALRGHVNFFAVHGTSLHGDNFLVSGDNKGFAAYIWELEERLKKGREPHGFEVDDFVAAFSQSNSGDVSPNLVLPRCIDTGEPCDGSKNCCNGDVTKCLGQGPGEPNGKDGFYAAEYIGRMQYEKAKLLSTPDVGVETRGPILFRHAWVDMSKVTVELSDKSIATTCGPAMGYSFLAGTTDGKGSKFSYQGYNKPDPQSHVLSFLRDIINFRPITTASEQCHHPKIILLNTGENTSPYPWQPRVLPLQIFLIGRKIVLLGLPSEITTMAGRRLRETVRVQLTRDSTIDADAHVVIVGLANAYASYVTTREEYQVQRYEGGSTAYGPNTLLAYQKLFGMMAQSFKDPGAVPVVVSGGEPSRRPEKELSFLPSVILDTAIGGGGDSSFFGRVLEQPDKMFYTLPSSAFSRANAFYDVENDLLGDGDVAKRIKNTTLVIEAKFQCSHPRNGAGINPETGMETFMVVEKRKRGSKIDEWVPFLTESEWDTKFEWRRSRFSDSICTVSWDVGRTAPVEAGMYRFRMFGIAKTILGEKKWNGVTLSFWLVEERAAFIIQN</sequence>
<dbReference type="Proteomes" id="UP001211907">
    <property type="component" value="Unassembled WGS sequence"/>
</dbReference>
<feature type="binding site" evidence="4">
    <location>
        <position position="200"/>
    </location>
    <ligand>
        <name>Zn(2+)</name>
        <dbReference type="ChEBI" id="CHEBI:29105"/>
    </ligand>
</feature>
<feature type="domain" description="Neutral/alkaline non-lysosomal ceramidase N-terminal" evidence="6">
    <location>
        <begin position="1"/>
        <end position="520"/>
    </location>
</feature>
<evidence type="ECO:0000259" key="7">
    <source>
        <dbReference type="Pfam" id="PF17048"/>
    </source>
</evidence>
<gene>
    <name evidence="8" type="ORF">HK100_002377</name>
</gene>
<evidence type="ECO:0000313" key="9">
    <source>
        <dbReference type="Proteomes" id="UP001211907"/>
    </source>
</evidence>
<evidence type="ECO:0000256" key="3">
    <source>
        <dbReference type="PIRSR" id="PIRSR606823-1"/>
    </source>
</evidence>
<dbReference type="InterPro" id="IPR031331">
    <property type="entry name" value="NEUT/ALK_ceramidase_C"/>
</dbReference>
<reference evidence="8" key="1">
    <citation type="submission" date="2020-05" db="EMBL/GenBank/DDBJ databases">
        <title>Phylogenomic resolution of chytrid fungi.</title>
        <authorList>
            <person name="Stajich J.E."/>
            <person name="Amses K."/>
            <person name="Simmons R."/>
            <person name="Seto K."/>
            <person name="Myers J."/>
            <person name="Bonds A."/>
            <person name="Quandt C.A."/>
            <person name="Barry K."/>
            <person name="Liu P."/>
            <person name="Grigoriev I."/>
            <person name="Longcore J.E."/>
            <person name="James T.Y."/>
        </authorList>
    </citation>
    <scope>NUCLEOTIDE SEQUENCE</scope>
    <source>
        <strain evidence="8">JEL0513</strain>
    </source>
</reference>
<keyword evidence="4" id="KW-0862">Zinc</keyword>
<comment type="similarity">
    <text evidence="1 5">Belongs to the neutral ceramidase family.</text>
</comment>
<evidence type="ECO:0000259" key="6">
    <source>
        <dbReference type="Pfam" id="PF04734"/>
    </source>
</evidence>
<evidence type="ECO:0000256" key="1">
    <source>
        <dbReference type="ARBA" id="ARBA00009835"/>
    </source>
</evidence>
<dbReference type="AlphaFoldDB" id="A0AAD5XDW2"/>
<feature type="binding site" evidence="4">
    <location>
        <position position="451"/>
    </location>
    <ligand>
        <name>Zn(2+)</name>
        <dbReference type="ChEBI" id="CHEBI:29105"/>
    </ligand>
</feature>
<dbReference type="GO" id="GO:0046872">
    <property type="term" value="F:metal ion binding"/>
    <property type="evidence" value="ECO:0007669"/>
    <property type="project" value="UniProtKB-KW"/>
</dbReference>
<dbReference type="EC" id="3.5.1.23" evidence="5"/>
<dbReference type="PANTHER" id="PTHR12670:SF1">
    <property type="entry name" value="NEUTRAL CERAMIDASE"/>
    <property type="match status" value="1"/>
</dbReference>
<dbReference type="GO" id="GO:0016020">
    <property type="term" value="C:membrane"/>
    <property type="evidence" value="ECO:0007669"/>
    <property type="project" value="GOC"/>
</dbReference>
<dbReference type="InterPro" id="IPR006823">
    <property type="entry name" value="Ceramidase_alk"/>
</dbReference>
<dbReference type="GO" id="GO:0042759">
    <property type="term" value="P:long-chain fatty acid biosynthetic process"/>
    <property type="evidence" value="ECO:0007669"/>
    <property type="project" value="TreeGrafter"/>
</dbReference>
<dbReference type="InterPro" id="IPR038445">
    <property type="entry name" value="NCDase_C_sf"/>
</dbReference>
<protein>
    <recommendedName>
        <fullName evidence="5">Neutral ceramidase</fullName>
        <ecNumber evidence="5">3.5.1.23</ecNumber>
    </recommendedName>
</protein>
<evidence type="ECO:0000256" key="2">
    <source>
        <dbReference type="ARBA" id="ARBA00022801"/>
    </source>
</evidence>
<evidence type="ECO:0000256" key="4">
    <source>
        <dbReference type="PIRSR" id="PIRSR606823-2"/>
    </source>
</evidence>
<keyword evidence="4" id="KW-0479">Metal-binding</keyword>
<organism evidence="8 9">
    <name type="scientific">Physocladia obscura</name>
    <dbReference type="NCBI Taxonomy" id="109957"/>
    <lineage>
        <taxon>Eukaryota</taxon>
        <taxon>Fungi</taxon>
        <taxon>Fungi incertae sedis</taxon>
        <taxon>Chytridiomycota</taxon>
        <taxon>Chytridiomycota incertae sedis</taxon>
        <taxon>Chytridiomycetes</taxon>
        <taxon>Chytridiales</taxon>
        <taxon>Chytriomycetaceae</taxon>
        <taxon>Physocladia</taxon>
    </lineage>
</organism>
<feature type="binding site" evidence="4">
    <location>
        <position position="492"/>
    </location>
    <ligand>
        <name>Zn(2+)</name>
        <dbReference type="ChEBI" id="CHEBI:29105"/>
    </ligand>
</feature>
<evidence type="ECO:0000313" key="8">
    <source>
        <dbReference type="EMBL" id="KAJ3112330.1"/>
    </source>
</evidence>
<dbReference type="GO" id="GO:0017040">
    <property type="term" value="F:N-acylsphingosine amidohydrolase activity"/>
    <property type="evidence" value="ECO:0007669"/>
    <property type="project" value="UniProtKB-UniRule"/>
</dbReference>
<feature type="binding site" evidence="4">
    <location>
        <position position="83"/>
    </location>
    <ligand>
        <name>Zn(2+)</name>
        <dbReference type="ChEBI" id="CHEBI:29105"/>
    </ligand>
</feature>
<dbReference type="PANTHER" id="PTHR12670">
    <property type="entry name" value="CERAMIDASE"/>
    <property type="match status" value="1"/>
</dbReference>
<dbReference type="Gene3D" id="2.60.40.2300">
    <property type="entry name" value="Neutral/alkaline non-lysosomal ceramidase, C-terminal domain"/>
    <property type="match status" value="1"/>
</dbReference>
<comment type="cofactor">
    <cofactor evidence="4">
        <name>Zn(2+)</name>
        <dbReference type="ChEBI" id="CHEBI:29105"/>
    </cofactor>
    <text evidence="4">Binds 1 zinc ion per subunit.</text>
</comment>
<evidence type="ECO:0000256" key="5">
    <source>
        <dbReference type="RuleBase" id="RU366019"/>
    </source>
</evidence>
<dbReference type="Pfam" id="PF17048">
    <property type="entry name" value="Ceramidse_alk_C"/>
    <property type="match status" value="1"/>
</dbReference>
<keyword evidence="5" id="KW-0746">Sphingolipid metabolism</keyword>
<dbReference type="GO" id="GO:0046514">
    <property type="term" value="P:ceramide catabolic process"/>
    <property type="evidence" value="ECO:0007669"/>
    <property type="project" value="InterPro"/>
</dbReference>
<dbReference type="InterPro" id="IPR031329">
    <property type="entry name" value="NEUT/ALK_ceramidase_N"/>
</dbReference>
<dbReference type="GO" id="GO:0046512">
    <property type="term" value="P:sphingosine biosynthetic process"/>
    <property type="evidence" value="ECO:0007669"/>
    <property type="project" value="TreeGrafter"/>
</dbReference>
<feature type="domain" description="Neutral/alkaline non-lysosomal ceramidase C-terminal" evidence="7">
    <location>
        <begin position="612"/>
        <end position="728"/>
    </location>
</feature>
<comment type="caution">
    <text evidence="8">The sequence shown here is derived from an EMBL/GenBank/DDBJ whole genome shotgun (WGS) entry which is preliminary data.</text>
</comment>
<proteinExistence type="inferred from homology"/>
<keyword evidence="2 5" id="KW-0378">Hydrolase</keyword>
<dbReference type="Pfam" id="PF04734">
    <property type="entry name" value="Ceramidase_alk"/>
    <property type="match status" value="1"/>
</dbReference>
<keyword evidence="5" id="KW-0443">Lipid metabolism</keyword>
<accession>A0AAD5XDW2</accession>
<dbReference type="EMBL" id="JADGJH010001554">
    <property type="protein sequence ID" value="KAJ3112330.1"/>
    <property type="molecule type" value="Genomic_DNA"/>
</dbReference>